<reference evidence="1 2" key="1">
    <citation type="submission" date="2024-06" db="EMBL/GenBank/DDBJ databases">
        <title>The Natural Products Discovery Center: Release of the First 8490 Sequenced Strains for Exploring Actinobacteria Biosynthetic Diversity.</title>
        <authorList>
            <person name="Kalkreuter E."/>
            <person name="Kautsar S.A."/>
            <person name="Yang D."/>
            <person name="Bader C.D."/>
            <person name="Teijaro C.N."/>
            <person name="Fluegel L."/>
            <person name="Davis C.M."/>
            <person name="Simpson J.R."/>
            <person name="Lauterbach L."/>
            <person name="Steele A.D."/>
            <person name="Gui C."/>
            <person name="Meng S."/>
            <person name="Li G."/>
            <person name="Viehrig K."/>
            <person name="Ye F."/>
            <person name="Su P."/>
            <person name="Kiefer A.F."/>
            <person name="Nichols A."/>
            <person name="Cepeda A.J."/>
            <person name="Yan W."/>
            <person name="Fan B."/>
            <person name="Jiang Y."/>
            <person name="Adhikari A."/>
            <person name="Zheng C.-J."/>
            <person name="Schuster L."/>
            <person name="Cowan T.M."/>
            <person name="Smanski M.J."/>
            <person name="Chevrette M.G."/>
            <person name="De Carvalho L.P.S."/>
            <person name="Shen B."/>
        </authorList>
    </citation>
    <scope>NUCLEOTIDE SEQUENCE [LARGE SCALE GENOMIC DNA]</scope>
    <source>
        <strain evidence="1 2">NPDC047833</strain>
    </source>
</reference>
<keyword evidence="2" id="KW-1185">Reference proteome</keyword>
<evidence type="ECO:0000313" key="1">
    <source>
        <dbReference type="EMBL" id="MEW2367458.1"/>
    </source>
</evidence>
<name>A0ABV3M6X7_9ACTN</name>
<gene>
    <name evidence="1" type="ORF">AB0887_36660</name>
</gene>
<organism evidence="1 2">
    <name type="scientific">Streptomyces huasconensis</name>
    <dbReference type="NCBI Taxonomy" id="1854574"/>
    <lineage>
        <taxon>Bacteria</taxon>
        <taxon>Bacillati</taxon>
        <taxon>Actinomycetota</taxon>
        <taxon>Actinomycetes</taxon>
        <taxon>Kitasatosporales</taxon>
        <taxon>Streptomycetaceae</taxon>
        <taxon>Streptomyces</taxon>
    </lineage>
</organism>
<dbReference type="RefSeq" id="WP_359774890.1">
    <property type="nucleotide sequence ID" value="NZ_JBEYRR010000002.1"/>
</dbReference>
<accession>A0ABV3M6X7</accession>
<dbReference type="Proteomes" id="UP001553843">
    <property type="component" value="Unassembled WGS sequence"/>
</dbReference>
<evidence type="ECO:0000313" key="2">
    <source>
        <dbReference type="Proteomes" id="UP001553843"/>
    </source>
</evidence>
<protein>
    <submittedName>
        <fullName evidence="1">Uncharacterized protein</fullName>
    </submittedName>
</protein>
<sequence>MAMVGLFWIAQGDVYVGAKPSGLAPGVRLTPEGVVALGDGQSGLRLWEDVRTLTVTDVPVKSLLRKIGAVKNLAVGTVMNLAVPMVTGPTEETPPLMTLRVASAGGDLDLLAYSAAAVGYPPAEVDLSRALLSRLTEGAATMSTTLAAMSEWGRTWEGGTPRAAEREKLLREWVG</sequence>
<proteinExistence type="predicted"/>
<dbReference type="EMBL" id="JBEYRS010000026">
    <property type="protein sequence ID" value="MEW2367458.1"/>
    <property type="molecule type" value="Genomic_DNA"/>
</dbReference>
<comment type="caution">
    <text evidence="1">The sequence shown here is derived from an EMBL/GenBank/DDBJ whole genome shotgun (WGS) entry which is preliminary data.</text>
</comment>